<dbReference type="EMBL" id="UINC01216974">
    <property type="protein sequence ID" value="SVE43363.1"/>
    <property type="molecule type" value="Genomic_DNA"/>
</dbReference>
<dbReference type="Gene3D" id="3.40.50.970">
    <property type="match status" value="1"/>
</dbReference>
<comment type="cofactor">
    <cofactor evidence="1">
        <name>thiamine diphosphate</name>
        <dbReference type="ChEBI" id="CHEBI:58937"/>
    </cofactor>
</comment>
<accession>A0A383DGB9</accession>
<reference evidence="5" key="1">
    <citation type="submission" date="2018-05" db="EMBL/GenBank/DDBJ databases">
        <authorList>
            <person name="Lanie J.A."/>
            <person name="Ng W.-L."/>
            <person name="Kazmierczak K.M."/>
            <person name="Andrzejewski T.M."/>
            <person name="Davidsen T.M."/>
            <person name="Wayne K.J."/>
            <person name="Tettelin H."/>
            <person name="Glass J.I."/>
            <person name="Rusch D."/>
            <person name="Podicherti R."/>
            <person name="Tsui H.-C.T."/>
            <person name="Winkler M.E."/>
        </authorList>
    </citation>
    <scope>NUCLEOTIDE SEQUENCE</scope>
</reference>
<dbReference type="InterPro" id="IPR029061">
    <property type="entry name" value="THDP-binding"/>
</dbReference>
<dbReference type="AlphaFoldDB" id="A0A383DGB9"/>
<dbReference type="PANTHER" id="PTHR47514:SF1">
    <property type="entry name" value="TRANSKETOLASE N-TERMINAL SECTION-RELATED"/>
    <property type="match status" value="1"/>
</dbReference>
<name>A0A383DGB9_9ZZZZ</name>
<feature type="domain" description="Transketolase N-terminal" evidence="4">
    <location>
        <begin position="47"/>
        <end position="213"/>
    </location>
</feature>
<evidence type="ECO:0000256" key="1">
    <source>
        <dbReference type="ARBA" id="ARBA00001964"/>
    </source>
</evidence>
<dbReference type="InterPro" id="IPR005474">
    <property type="entry name" value="Transketolase_N"/>
</dbReference>
<dbReference type="PANTHER" id="PTHR47514">
    <property type="entry name" value="TRANSKETOLASE N-TERMINAL SECTION-RELATED"/>
    <property type="match status" value="1"/>
</dbReference>
<keyword evidence="3" id="KW-0786">Thiamine pyrophosphate</keyword>
<organism evidence="5">
    <name type="scientific">marine metagenome</name>
    <dbReference type="NCBI Taxonomy" id="408172"/>
    <lineage>
        <taxon>unclassified sequences</taxon>
        <taxon>metagenomes</taxon>
        <taxon>ecological metagenomes</taxon>
    </lineage>
</organism>
<comment type="similarity">
    <text evidence="2">Belongs to the transketolase family.</text>
</comment>
<protein>
    <recommendedName>
        <fullName evidence="4">Transketolase N-terminal domain-containing protein</fullName>
    </recommendedName>
</protein>
<gene>
    <name evidence="5" type="ORF">METZ01_LOCUS496217</name>
</gene>
<proteinExistence type="inferred from homology"/>
<sequence>MSESAKTGQPKNSRHDIIYKGLVEKALKLRQQTFQAFVEHGEAHLGGSFSIIELLITLYEKVIKEEDKFILSKAHASFPLCLLLREKGYHLPLTTHLEINPKNGIHCTTGSLGHGLPLATGMALGKKLQKKSGKVYVLMSDGECQEGTTWESLLIAAKHKLDNLIVLIDYNKIQALSFLEEGLPLDDLSAKFKAFNWDSVEISNGHSFDELIPVIQEN</sequence>
<dbReference type="Pfam" id="PF00456">
    <property type="entry name" value="Transketolase_N"/>
    <property type="match status" value="1"/>
</dbReference>
<feature type="non-terminal residue" evidence="5">
    <location>
        <position position="218"/>
    </location>
</feature>
<dbReference type="SUPFAM" id="SSF52518">
    <property type="entry name" value="Thiamin diphosphate-binding fold (THDP-binding)"/>
    <property type="match status" value="1"/>
</dbReference>
<evidence type="ECO:0000259" key="4">
    <source>
        <dbReference type="Pfam" id="PF00456"/>
    </source>
</evidence>
<evidence type="ECO:0000313" key="5">
    <source>
        <dbReference type="EMBL" id="SVE43363.1"/>
    </source>
</evidence>
<evidence type="ECO:0000256" key="2">
    <source>
        <dbReference type="ARBA" id="ARBA00007131"/>
    </source>
</evidence>
<evidence type="ECO:0000256" key="3">
    <source>
        <dbReference type="ARBA" id="ARBA00023052"/>
    </source>
</evidence>